<dbReference type="EMBL" id="JAAOCP010000010">
    <property type="protein sequence ID" value="MBJ7639419.1"/>
    <property type="molecule type" value="Genomic_DNA"/>
</dbReference>
<organism evidence="7 8">
    <name type="scientific">Weissella confusa</name>
    <name type="common">Lactobacillus confusus</name>
    <dbReference type="NCBI Taxonomy" id="1583"/>
    <lineage>
        <taxon>Bacteria</taxon>
        <taxon>Bacillati</taxon>
        <taxon>Bacillota</taxon>
        <taxon>Bacilli</taxon>
        <taxon>Lactobacillales</taxon>
        <taxon>Lactobacillaceae</taxon>
        <taxon>Weissella</taxon>
    </lineage>
</organism>
<evidence type="ECO:0000256" key="2">
    <source>
        <dbReference type="ARBA" id="ARBA00022801"/>
    </source>
</evidence>
<reference evidence="7 8" key="2">
    <citation type="journal article" date="2021" name="Int. J. Food Microbiol.">
        <title>Safety demonstration of a microbial species for use in the food chain: Weissella confusa.</title>
        <authorList>
            <person name="Bourdichon F."/>
            <person name="Patrone V."/>
            <person name="Fontana A."/>
            <person name="Milani G."/>
            <person name="Morelli L."/>
        </authorList>
    </citation>
    <scope>NUCLEOTIDE SEQUENCE [LARGE SCALE GENOMIC DNA]</scope>
    <source>
        <strain evidence="6">CCUG 30943</strain>
        <strain evidence="7 8">CCUG 43002</strain>
    </source>
</reference>
<keyword evidence="5" id="KW-0732">Signal</keyword>
<dbReference type="RefSeq" id="WP_135411199.1">
    <property type="nucleotide sequence ID" value="NZ_JAAOCP010000010.1"/>
</dbReference>
<feature type="signal peptide" evidence="5">
    <location>
        <begin position="1"/>
        <end position="26"/>
    </location>
</feature>
<dbReference type="GO" id="GO:0009253">
    <property type="term" value="P:peptidoglycan catabolic process"/>
    <property type="evidence" value="ECO:0007669"/>
    <property type="project" value="InterPro"/>
</dbReference>
<proteinExistence type="inferred from homology"/>
<evidence type="ECO:0000313" key="7">
    <source>
        <dbReference type="EMBL" id="MBJ7639419.1"/>
    </source>
</evidence>
<dbReference type="InterPro" id="IPR038263">
    <property type="entry name" value="Lytic_exo_TRD_sf"/>
</dbReference>
<dbReference type="Proteomes" id="UP000808038">
    <property type="component" value="Unassembled WGS sequence"/>
</dbReference>
<keyword evidence="3" id="KW-0326">Glycosidase</keyword>
<dbReference type="SUPFAM" id="SSF51445">
    <property type="entry name" value="(Trans)glycosidases"/>
    <property type="match status" value="1"/>
</dbReference>
<dbReference type="InterPro" id="IPR018077">
    <property type="entry name" value="Glyco_hydro_fam25_subgr"/>
</dbReference>
<protein>
    <submittedName>
        <fullName evidence="7">Lysin</fullName>
    </submittedName>
</protein>
<feature type="chain" id="PRO_5044616896" evidence="5">
    <location>
        <begin position="27"/>
        <end position="417"/>
    </location>
</feature>
<gene>
    <name evidence="7" type="ORF">HAU20_08495</name>
    <name evidence="6" type="ORF">HAU43_02820</name>
</gene>
<sequence>MNKLLKSALASAGALLIMGSVPSVHAAKGDQGVDWSIYQGSQGKFGYGQDKFAIAQIGGYHGYIYDQSTYATQVQYAIAQGKRAHTYMWWQDITDYATADKVLDYFLPKIQTPKGSIVALDVESGGQNTDVIMHALQRIKDAGYTPMVYGYKNYLQASTDLQRIAKSYELWLAEYPNYEVTPEPNYNYFPSFDNVGLFQFTASYIAGGLDGNVDLSGVTDNGYKNGNPSKPNTDTPAVNAGKEADNTPKSDIAAGMTVKVNFSATRYATGEAIPNFVKGVPHKVLEVDGDRVLLDDIYSWVNKKNVEILDANTQHDSAEFNGVFVLDSWQYELGGVYVRNNDMAIPVADYHNDMPAVSVTLTDRHGNPLADQNGLGNNGVPEYFTLNGKYKVLQRVGSSIEVEMNGESVWLKAAFAN</sequence>
<dbReference type="InterPro" id="IPR017853">
    <property type="entry name" value="GH"/>
</dbReference>
<dbReference type="Gene3D" id="2.40.50.670">
    <property type="match status" value="1"/>
</dbReference>
<dbReference type="GO" id="GO:0016998">
    <property type="term" value="P:cell wall macromolecule catabolic process"/>
    <property type="evidence" value="ECO:0007669"/>
    <property type="project" value="InterPro"/>
</dbReference>
<evidence type="ECO:0000256" key="5">
    <source>
        <dbReference type="SAM" id="SignalP"/>
    </source>
</evidence>
<evidence type="ECO:0000313" key="8">
    <source>
        <dbReference type="Proteomes" id="UP000728106"/>
    </source>
</evidence>
<dbReference type="AlphaFoldDB" id="A0A4Z0RKA4"/>
<dbReference type="GO" id="GO:0003796">
    <property type="term" value="F:lysozyme activity"/>
    <property type="evidence" value="ECO:0007669"/>
    <property type="project" value="InterPro"/>
</dbReference>
<dbReference type="EMBL" id="JAAOCX010000002">
    <property type="protein sequence ID" value="MBJ7632038.1"/>
    <property type="molecule type" value="Genomic_DNA"/>
</dbReference>
<name>A0A4Z0RKA4_WEICO</name>
<comment type="similarity">
    <text evidence="1">Belongs to the glycosyl hydrolase 25 family.</text>
</comment>
<keyword evidence="8" id="KW-1185">Reference proteome</keyword>
<accession>A0A4Z0RKA4</accession>
<dbReference type="InterPro" id="IPR002053">
    <property type="entry name" value="Glyco_hydro_25"/>
</dbReference>
<feature type="compositionally biased region" description="Polar residues" evidence="4">
    <location>
        <begin position="220"/>
        <end position="236"/>
    </location>
</feature>
<evidence type="ECO:0000256" key="3">
    <source>
        <dbReference type="ARBA" id="ARBA00023295"/>
    </source>
</evidence>
<evidence type="ECO:0000313" key="6">
    <source>
        <dbReference type="EMBL" id="MBJ7632038.1"/>
    </source>
</evidence>
<dbReference type="PROSITE" id="PS51904">
    <property type="entry name" value="GLYCOSYL_HYDROL_F25_2"/>
    <property type="match status" value="1"/>
</dbReference>
<comment type="caution">
    <text evidence="7">The sequence shown here is derived from an EMBL/GenBank/DDBJ whole genome shotgun (WGS) entry which is preliminary data.</text>
</comment>
<dbReference type="Pfam" id="PF01183">
    <property type="entry name" value="Glyco_hydro_25"/>
    <property type="match status" value="1"/>
</dbReference>
<evidence type="ECO:0000256" key="1">
    <source>
        <dbReference type="ARBA" id="ARBA00010646"/>
    </source>
</evidence>
<keyword evidence="2" id="KW-0378">Hydrolase</keyword>
<dbReference type="Proteomes" id="UP000728106">
    <property type="component" value="Unassembled WGS sequence"/>
</dbReference>
<dbReference type="Gene3D" id="3.20.20.80">
    <property type="entry name" value="Glycosidases"/>
    <property type="match status" value="1"/>
</dbReference>
<feature type="region of interest" description="Disordered" evidence="4">
    <location>
        <begin position="220"/>
        <end position="248"/>
    </location>
</feature>
<dbReference type="SMART" id="SM00641">
    <property type="entry name" value="Glyco_25"/>
    <property type="match status" value="1"/>
</dbReference>
<reference evidence="7" key="1">
    <citation type="submission" date="2020-02" db="EMBL/GenBank/DDBJ databases">
        <authorList>
            <person name="Fontana A."/>
            <person name="Patrone V."/>
            <person name="Morelli L."/>
        </authorList>
    </citation>
    <scope>NUCLEOTIDE SEQUENCE</scope>
    <source>
        <strain evidence="6">CCUG 30943</strain>
        <strain evidence="7">CCUG 43002</strain>
    </source>
</reference>
<evidence type="ECO:0000256" key="4">
    <source>
        <dbReference type="SAM" id="MobiDB-lite"/>
    </source>
</evidence>